<protein>
    <submittedName>
        <fullName evidence="3">Uncharacterized protein</fullName>
    </submittedName>
</protein>
<keyword evidence="2" id="KW-0472">Membrane</keyword>
<dbReference type="OrthoDB" id="48729at2759"/>
<feature type="region of interest" description="Disordered" evidence="1">
    <location>
        <begin position="197"/>
        <end position="233"/>
    </location>
</feature>
<feature type="transmembrane region" description="Helical" evidence="2">
    <location>
        <begin position="143"/>
        <end position="162"/>
    </location>
</feature>
<dbReference type="InParanoid" id="A0A1Z5K6T0"/>
<feature type="region of interest" description="Disordered" evidence="1">
    <location>
        <begin position="292"/>
        <end position="349"/>
    </location>
</feature>
<organism evidence="3 4">
    <name type="scientific">Fistulifera solaris</name>
    <name type="common">Oleaginous diatom</name>
    <dbReference type="NCBI Taxonomy" id="1519565"/>
    <lineage>
        <taxon>Eukaryota</taxon>
        <taxon>Sar</taxon>
        <taxon>Stramenopiles</taxon>
        <taxon>Ochrophyta</taxon>
        <taxon>Bacillariophyta</taxon>
        <taxon>Bacillariophyceae</taxon>
        <taxon>Bacillariophycidae</taxon>
        <taxon>Naviculales</taxon>
        <taxon>Naviculaceae</taxon>
        <taxon>Fistulifera</taxon>
    </lineage>
</organism>
<keyword evidence="2" id="KW-0812">Transmembrane</keyword>
<sequence>MRDNTLNALGAALSASAAYAFLIAAALVCSFLEIRSRSGEVLRTVDEETTQTSSHLGILCPGDDLYDLSDEPMQKLSWAFVAGACLTGASCCLLAWAVLFGYSKPFFWQLISGLAAVSSLLQLPIFLLFEMGVCTDYTEDQECYLDVGSYLLIASTCCWVLTTLVTQCWDPPGFVLQNSPTKSSHIIPDVVIEHMRPRPHSETQRSRSSESQRSRLSQQNVSSRAQSIPTSTVQPSLISRSVVDWDRAHSLIDQTEMSDPISPSNVSIYPAGATTREFSQLSFASPNHAAQYFAHHSTPPPPERVPFPTVEQSEPSQSAFSDSTSHATNRRSTVSSTGHPLRNVSSRDVDSVDTGLSSLEELIAQAVRKNTRSRQPDGFKLEHTRSASPLSLGSLDASEDDEFVVNPITSESLEPENPVPRYKAKEPVENTMDEETRDSSFRSNDIVGIERISSSNRSWNPTGMKHMRIHGDSELRSPPLEISINMEESDDFLLDPAGAEELHGQTHVITPDAQDLRTMAGRSASFGGERYNVTSHAWQKSASSVKSDGDGWLAQMSAVHKEHAASSASIVSTSSARLGARAQDRTVKDKTALIERNVFDPYASQGTRQRSLSTPNFYEGSSFYATHEFKVSIHGNANHKDFPLSELNKPPLMRANLAPGLARDSSVLPREGRNEVFPLMSEEFLGHRVVSQTHIRSRSMPRGAFEKTAYPLHKDTQSLSEISYTFVNDKPSSIFRQDRDRRAGIHAPAVITNSAEDDDGSLIPSKSLLARKAREARLQRLSTARNPARRVVDDKHDLSLNGQIAERARQARAQRLMATRSTPSPLRSRYS</sequence>
<evidence type="ECO:0000313" key="3">
    <source>
        <dbReference type="EMBL" id="GAX21801.1"/>
    </source>
</evidence>
<accession>A0A1Z5K6T0</accession>
<comment type="caution">
    <text evidence="3">The sequence shown here is derived from an EMBL/GenBank/DDBJ whole genome shotgun (WGS) entry which is preliminary data.</text>
</comment>
<keyword evidence="2" id="KW-1133">Transmembrane helix</keyword>
<dbReference type="EMBL" id="BDSP01000172">
    <property type="protein sequence ID" value="GAX21801.1"/>
    <property type="molecule type" value="Genomic_DNA"/>
</dbReference>
<feature type="transmembrane region" description="Helical" evidence="2">
    <location>
        <begin position="78"/>
        <end position="100"/>
    </location>
</feature>
<feature type="compositionally biased region" description="Polar residues" evidence="1">
    <location>
        <begin position="220"/>
        <end position="233"/>
    </location>
</feature>
<evidence type="ECO:0000313" key="4">
    <source>
        <dbReference type="Proteomes" id="UP000198406"/>
    </source>
</evidence>
<name>A0A1Z5K6T0_FISSO</name>
<evidence type="ECO:0000256" key="2">
    <source>
        <dbReference type="SAM" id="Phobius"/>
    </source>
</evidence>
<gene>
    <name evidence="3" type="ORF">FisN_31Lh091</name>
</gene>
<feature type="compositionally biased region" description="Basic and acidic residues" evidence="1">
    <location>
        <begin position="197"/>
        <end position="213"/>
    </location>
</feature>
<feature type="compositionally biased region" description="Polar residues" evidence="1">
    <location>
        <begin position="312"/>
        <end position="344"/>
    </location>
</feature>
<proteinExistence type="predicted"/>
<dbReference type="AlphaFoldDB" id="A0A1Z5K6T0"/>
<feature type="transmembrane region" description="Helical" evidence="2">
    <location>
        <begin position="106"/>
        <end position="131"/>
    </location>
</feature>
<feature type="transmembrane region" description="Helical" evidence="2">
    <location>
        <begin position="12"/>
        <end position="34"/>
    </location>
</feature>
<evidence type="ECO:0000256" key="1">
    <source>
        <dbReference type="SAM" id="MobiDB-lite"/>
    </source>
</evidence>
<reference evidence="3 4" key="1">
    <citation type="journal article" date="2015" name="Plant Cell">
        <title>Oil accumulation by the oleaginous diatom Fistulifera solaris as revealed by the genome and transcriptome.</title>
        <authorList>
            <person name="Tanaka T."/>
            <person name="Maeda Y."/>
            <person name="Veluchamy A."/>
            <person name="Tanaka M."/>
            <person name="Abida H."/>
            <person name="Marechal E."/>
            <person name="Bowler C."/>
            <person name="Muto M."/>
            <person name="Sunaga Y."/>
            <person name="Tanaka M."/>
            <person name="Yoshino T."/>
            <person name="Taniguchi T."/>
            <person name="Fukuda Y."/>
            <person name="Nemoto M."/>
            <person name="Matsumoto M."/>
            <person name="Wong P.S."/>
            <person name="Aburatani S."/>
            <person name="Fujibuchi W."/>
        </authorList>
    </citation>
    <scope>NUCLEOTIDE SEQUENCE [LARGE SCALE GENOMIC DNA]</scope>
    <source>
        <strain evidence="3 4">JPCC DA0580</strain>
    </source>
</reference>
<keyword evidence="4" id="KW-1185">Reference proteome</keyword>
<dbReference type="Proteomes" id="UP000198406">
    <property type="component" value="Unassembled WGS sequence"/>
</dbReference>